<evidence type="ECO:0000256" key="9">
    <source>
        <dbReference type="ARBA" id="ARBA00023139"/>
    </source>
</evidence>
<comment type="caution">
    <text evidence="15">The sequence shown here is derived from an EMBL/GenBank/DDBJ whole genome shotgun (WGS) entry which is preliminary data.</text>
</comment>
<dbReference type="Proteomes" id="UP001156682">
    <property type="component" value="Unassembled WGS sequence"/>
</dbReference>
<keyword evidence="7 13" id="KW-0653">Protein transport</keyword>
<evidence type="ECO:0000256" key="11">
    <source>
        <dbReference type="ARBA" id="ARBA00023237"/>
    </source>
</evidence>
<dbReference type="RefSeq" id="WP_051610485.1">
    <property type="nucleotide sequence ID" value="NZ_BSOR01000038.1"/>
</dbReference>
<evidence type="ECO:0000313" key="15">
    <source>
        <dbReference type="EMBL" id="GLR64750.1"/>
    </source>
</evidence>
<dbReference type="NCBIfam" id="TIGR00548">
    <property type="entry name" value="lolB"/>
    <property type="match status" value="1"/>
</dbReference>
<organism evidence="15 16">
    <name type="scientific">Marinospirillum insulare</name>
    <dbReference type="NCBI Taxonomy" id="217169"/>
    <lineage>
        <taxon>Bacteria</taxon>
        <taxon>Pseudomonadati</taxon>
        <taxon>Pseudomonadota</taxon>
        <taxon>Gammaproteobacteria</taxon>
        <taxon>Oceanospirillales</taxon>
        <taxon>Oceanospirillaceae</taxon>
        <taxon>Marinospirillum</taxon>
    </lineage>
</organism>
<comment type="subunit">
    <text evidence="3 13">Monomer.</text>
</comment>
<keyword evidence="12 13" id="KW-0449">Lipoprotein</keyword>
<evidence type="ECO:0000256" key="14">
    <source>
        <dbReference type="SAM" id="SignalP"/>
    </source>
</evidence>
<feature type="chain" id="PRO_5045082604" description="Outer-membrane lipoprotein LolB" evidence="14">
    <location>
        <begin position="23"/>
        <end position="195"/>
    </location>
</feature>
<gene>
    <name evidence="13 15" type="primary">lolB</name>
    <name evidence="15" type="ORF">GCM10007878_21880</name>
</gene>
<dbReference type="InterPro" id="IPR004565">
    <property type="entry name" value="OM_lipoprot_LolB"/>
</dbReference>
<dbReference type="Gene3D" id="2.50.20.10">
    <property type="entry name" value="Lipoprotein localisation LolA/LolB/LppX"/>
    <property type="match status" value="1"/>
</dbReference>
<evidence type="ECO:0000256" key="8">
    <source>
        <dbReference type="ARBA" id="ARBA00023136"/>
    </source>
</evidence>
<keyword evidence="5 13" id="KW-0813">Transport</keyword>
<dbReference type="InterPro" id="IPR029046">
    <property type="entry name" value="LolA/LolB/LppX"/>
</dbReference>
<sequence>MQPYLKPLVIGALLLVISACTSQPSLPTATDDLTPNAQLWHWQAQGRIAFANNKNNHSANLDWQQNGYNYQLQLFGPLGQGSARLEGAPFKVILTTSDGKQVEASSPEQLLADNSDWELPLSNMLYWIRGIKAPGKHKEINENSFLQHGWQVEWRRFSQVGEHQLPSLLIAEKGPLSFRLAINKWQIFSTPSKEL</sequence>
<dbReference type="HAMAP" id="MF_00233">
    <property type="entry name" value="LolB"/>
    <property type="match status" value="1"/>
</dbReference>
<evidence type="ECO:0000256" key="3">
    <source>
        <dbReference type="ARBA" id="ARBA00011245"/>
    </source>
</evidence>
<comment type="similarity">
    <text evidence="2 13">Belongs to the LolB family.</text>
</comment>
<keyword evidence="8 13" id="KW-0472">Membrane</keyword>
<evidence type="ECO:0000256" key="4">
    <source>
        <dbReference type="ARBA" id="ARBA00016202"/>
    </source>
</evidence>
<proteinExistence type="inferred from homology"/>
<keyword evidence="11 13" id="KW-0998">Cell outer membrane</keyword>
<evidence type="ECO:0000256" key="5">
    <source>
        <dbReference type="ARBA" id="ARBA00022448"/>
    </source>
</evidence>
<feature type="signal peptide" evidence="14">
    <location>
        <begin position="1"/>
        <end position="22"/>
    </location>
</feature>
<protein>
    <recommendedName>
        <fullName evidence="4 13">Outer-membrane lipoprotein LolB</fullName>
    </recommendedName>
</protein>
<evidence type="ECO:0000256" key="13">
    <source>
        <dbReference type="HAMAP-Rule" id="MF_00233"/>
    </source>
</evidence>
<keyword evidence="16" id="KW-1185">Reference proteome</keyword>
<name>A0ABQ5ZX43_9GAMM</name>
<accession>A0ABQ5ZX43</accession>
<dbReference type="SUPFAM" id="SSF89392">
    <property type="entry name" value="Prokaryotic lipoproteins and lipoprotein localization factors"/>
    <property type="match status" value="1"/>
</dbReference>
<comment type="subcellular location">
    <subcellularLocation>
        <location evidence="1 13">Cell outer membrane</location>
        <topology evidence="1 13">Lipid-anchor</topology>
    </subcellularLocation>
</comment>
<dbReference type="Pfam" id="PF03550">
    <property type="entry name" value="LolB"/>
    <property type="match status" value="1"/>
</dbReference>
<evidence type="ECO:0000313" key="16">
    <source>
        <dbReference type="Proteomes" id="UP001156682"/>
    </source>
</evidence>
<keyword evidence="6 13" id="KW-0732">Signal</keyword>
<keyword evidence="10 13" id="KW-0143">Chaperone</keyword>
<dbReference type="PROSITE" id="PS51257">
    <property type="entry name" value="PROKAR_LIPOPROTEIN"/>
    <property type="match status" value="1"/>
</dbReference>
<reference evidence="16" key="1">
    <citation type="journal article" date="2019" name="Int. J. Syst. Evol. Microbiol.">
        <title>The Global Catalogue of Microorganisms (GCM) 10K type strain sequencing project: providing services to taxonomists for standard genome sequencing and annotation.</title>
        <authorList>
            <consortium name="The Broad Institute Genomics Platform"/>
            <consortium name="The Broad Institute Genome Sequencing Center for Infectious Disease"/>
            <person name="Wu L."/>
            <person name="Ma J."/>
        </authorList>
    </citation>
    <scope>NUCLEOTIDE SEQUENCE [LARGE SCALE GENOMIC DNA]</scope>
    <source>
        <strain evidence="16">NBRC 100033</strain>
    </source>
</reference>
<dbReference type="CDD" id="cd16326">
    <property type="entry name" value="LolB"/>
    <property type="match status" value="1"/>
</dbReference>
<evidence type="ECO:0000256" key="2">
    <source>
        <dbReference type="ARBA" id="ARBA00009696"/>
    </source>
</evidence>
<dbReference type="EMBL" id="BSOR01000038">
    <property type="protein sequence ID" value="GLR64750.1"/>
    <property type="molecule type" value="Genomic_DNA"/>
</dbReference>
<evidence type="ECO:0000256" key="12">
    <source>
        <dbReference type="ARBA" id="ARBA00023288"/>
    </source>
</evidence>
<evidence type="ECO:0000256" key="7">
    <source>
        <dbReference type="ARBA" id="ARBA00022927"/>
    </source>
</evidence>
<evidence type="ECO:0000256" key="1">
    <source>
        <dbReference type="ARBA" id="ARBA00004459"/>
    </source>
</evidence>
<evidence type="ECO:0000256" key="6">
    <source>
        <dbReference type="ARBA" id="ARBA00022729"/>
    </source>
</evidence>
<evidence type="ECO:0000256" key="10">
    <source>
        <dbReference type="ARBA" id="ARBA00023186"/>
    </source>
</evidence>
<keyword evidence="9 13" id="KW-0564">Palmitate</keyword>
<comment type="function">
    <text evidence="13">Plays a critical role in the incorporation of lipoproteins in the outer membrane after they are released by the LolA protein.</text>
</comment>